<name>A0A6J3M1U8_9PEZI</name>
<evidence type="ECO:0000256" key="1">
    <source>
        <dbReference type="SAM" id="MobiDB-lite"/>
    </source>
</evidence>
<proteinExistence type="predicted"/>
<feature type="region of interest" description="Disordered" evidence="1">
    <location>
        <begin position="15"/>
        <end position="40"/>
    </location>
</feature>
<dbReference type="OrthoDB" id="4424523at2759"/>
<reference evidence="3" key="2">
    <citation type="submission" date="2020-04" db="EMBL/GenBank/DDBJ databases">
        <authorList>
            <consortium name="NCBI Genome Project"/>
        </authorList>
    </citation>
    <scope>NUCLEOTIDE SEQUENCE</scope>
    <source>
        <strain evidence="3">CBS 342.82</strain>
    </source>
</reference>
<accession>A0A6J3M1U8</accession>
<sequence length="235" mass="27428">MASSRTSNFREILARARAHVSRNDPEPTQSRRTPDRYTDFNDADNLERQMREDGHQKWGWLIYRTTYDSDEQWQAFLERFGYYVHATLEFHNGVDLESSLDIQVLSDREALEGATPDDVRQYFQQWAEVASMEEQGRPAGLAQRYRYCLHVDQEALESVLGGPEPPEDELGGGYVNIVRAEGIEVEADKEGDEPQLDPAYMRISYSDLLVTWYNLFRPENAWETEYRQPPEIRRP</sequence>
<reference evidence="3" key="1">
    <citation type="submission" date="2020-01" db="EMBL/GenBank/DDBJ databases">
        <authorList>
            <consortium name="DOE Joint Genome Institute"/>
            <person name="Haridas S."/>
            <person name="Albert R."/>
            <person name="Binder M."/>
            <person name="Bloem J."/>
            <person name="Labutti K."/>
            <person name="Salamov A."/>
            <person name="Andreopoulos B."/>
            <person name="Baker S.E."/>
            <person name="Barry K."/>
            <person name="Bills G."/>
            <person name="Bluhm B.H."/>
            <person name="Cannon C."/>
            <person name="Castanera R."/>
            <person name="Culley D.E."/>
            <person name="Daum C."/>
            <person name="Ezra D."/>
            <person name="Gonzalez J.B."/>
            <person name="Henrissat B."/>
            <person name="Kuo A."/>
            <person name="Liang C."/>
            <person name="Lipzen A."/>
            <person name="Lutzoni F."/>
            <person name="Magnuson J."/>
            <person name="Mondo S."/>
            <person name="Nolan M."/>
            <person name="Ohm R."/>
            <person name="Pangilinan J."/>
            <person name="Park H.-J."/>
            <person name="Ramirez L."/>
            <person name="Alfaro M."/>
            <person name="Sun H."/>
            <person name="Tritt A."/>
            <person name="Yoshinaga Y."/>
            <person name="Zwiers L.-H."/>
            <person name="Turgeon B.G."/>
            <person name="Goodwin S.B."/>
            <person name="Spatafora J.W."/>
            <person name="Crous P.W."/>
            <person name="Grigoriev I.V."/>
        </authorList>
    </citation>
    <scope>NUCLEOTIDE SEQUENCE</scope>
    <source>
        <strain evidence="3">CBS 342.82</strain>
    </source>
</reference>
<evidence type="ECO:0000313" key="3">
    <source>
        <dbReference type="RefSeq" id="XP_033458510.1"/>
    </source>
</evidence>
<organism evidence="3">
    <name type="scientific">Dissoconium aciculare CBS 342.82</name>
    <dbReference type="NCBI Taxonomy" id="1314786"/>
    <lineage>
        <taxon>Eukaryota</taxon>
        <taxon>Fungi</taxon>
        <taxon>Dikarya</taxon>
        <taxon>Ascomycota</taxon>
        <taxon>Pezizomycotina</taxon>
        <taxon>Dothideomycetes</taxon>
        <taxon>Dothideomycetidae</taxon>
        <taxon>Mycosphaerellales</taxon>
        <taxon>Dissoconiaceae</taxon>
        <taxon>Dissoconium</taxon>
    </lineage>
</organism>
<dbReference type="GeneID" id="54365556"/>
<reference evidence="3" key="3">
    <citation type="submission" date="2025-08" db="UniProtKB">
        <authorList>
            <consortium name="RefSeq"/>
        </authorList>
    </citation>
    <scope>IDENTIFICATION</scope>
    <source>
        <strain evidence="3">CBS 342.82</strain>
    </source>
</reference>
<dbReference type="AlphaFoldDB" id="A0A6J3M1U8"/>
<dbReference type="RefSeq" id="XP_033458510.1">
    <property type="nucleotide sequence ID" value="XM_033607757.1"/>
</dbReference>
<evidence type="ECO:0000313" key="2">
    <source>
        <dbReference type="Proteomes" id="UP000504637"/>
    </source>
</evidence>
<gene>
    <name evidence="3" type="ORF">K489DRAFT_410944</name>
</gene>
<keyword evidence="2" id="KW-1185">Reference proteome</keyword>
<dbReference type="Proteomes" id="UP000504637">
    <property type="component" value="Unplaced"/>
</dbReference>
<protein>
    <submittedName>
        <fullName evidence="3">Uncharacterized protein</fullName>
    </submittedName>
</protein>